<organism evidence="2 3">
    <name type="scientific">Cymbomonas tetramitiformis</name>
    <dbReference type="NCBI Taxonomy" id="36881"/>
    <lineage>
        <taxon>Eukaryota</taxon>
        <taxon>Viridiplantae</taxon>
        <taxon>Chlorophyta</taxon>
        <taxon>Pyramimonadophyceae</taxon>
        <taxon>Pyramimonadales</taxon>
        <taxon>Pyramimonadaceae</taxon>
        <taxon>Cymbomonas</taxon>
    </lineage>
</organism>
<keyword evidence="1" id="KW-0472">Membrane</keyword>
<keyword evidence="1" id="KW-0812">Transmembrane</keyword>
<keyword evidence="3" id="KW-1185">Reference proteome</keyword>
<accession>A0AAE0GYA2</accession>
<dbReference type="Proteomes" id="UP001190700">
    <property type="component" value="Unassembled WGS sequence"/>
</dbReference>
<evidence type="ECO:0000313" key="3">
    <source>
        <dbReference type="Proteomes" id="UP001190700"/>
    </source>
</evidence>
<name>A0AAE0GYA2_9CHLO</name>
<sequence>MKTRTCINSNASAALDTLTELPLKEGGANVSLYMYMLAKGYVRTPPQGPSAAQTVLAPNAPLPVTKLASVALTGAAAHFNVFPVTKKSAEPGDPRRICGGEICLYVAHGSRVGLVEPAGSLNRSVYGFSSVSEAVRKGNLTAATRRALYPLFNSFKAATPFGQSLAALPAVEDVHVRKLWEAVTHVVSETLPMDDEQAWEADSSPNKISGGVGRACGGVPFDARSGNQSAAGNASACEMIQRSAHLFQPNFFTVRLPIVREPLDPDIQPQKSPPASPPEMGGIGQPDFAEGIRVLRASSCAVILVRNPVDQYYATLQELNQTGGLSAIEELNLPNAPLDFDSYLRRWWLPYAQLTAPWPTFVIRHEVRAEAVDAFPVPHANLETLLVPLACGHVIGRLLPVGTVEAMFPFWHLFGHARPEQTIIRGHAEGQSKLSNRGHAEGPEQTIIRGHAEGQEQLSFEVTLRAGQPTIRGHARSGGTLMRTCMQDPIGTVLEWMAATGVWKRLHLSKMQIVERVRQLERATRDVPYLRPQQVAGEGLRALRHLLPALLEPDVRAALSELGYVYYAREPRAALEALGNPEIPEQQRIRQGRRELVYEAEGLTLPQFSGIDPLWGSYHWQTKEDVQARQARQAEWMTLWTRLGLLICMTFVFAGIYVDYRSRFPKSKTTRAQVWEYRLQQAVGRLAP</sequence>
<protein>
    <submittedName>
        <fullName evidence="2">Uncharacterized protein</fullName>
    </submittedName>
</protein>
<gene>
    <name evidence="2" type="ORF">CYMTET_6023</name>
</gene>
<comment type="caution">
    <text evidence="2">The sequence shown here is derived from an EMBL/GenBank/DDBJ whole genome shotgun (WGS) entry which is preliminary data.</text>
</comment>
<keyword evidence="1" id="KW-1133">Transmembrane helix</keyword>
<evidence type="ECO:0000313" key="2">
    <source>
        <dbReference type="EMBL" id="KAK3286425.1"/>
    </source>
</evidence>
<evidence type="ECO:0000256" key="1">
    <source>
        <dbReference type="SAM" id="Phobius"/>
    </source>
</evidence>
<dbReference type="EMBL" id="LGRX02001273">
    <property type="protein sequence ID" value="KAK3286425.1"/>
    <property type="molecule type" value="Genomic_DNA"/>
</dbReference>
<dbReference type="AlphaFoldDB" id="A0AAE0GYA2"/>
<feature type="transmembrane region" description="Helical" evidence="1">
    <location>
        <begin position="639"/>
        <end position="658"/>
    </location>
</feature>
<reference evidence="2 3" key="1">
    <citation type="journal article" date="2015" name="Genome Biol. Evol.">
        <title>Comparative Genomics of a Bacterivorous Green Alga Reveals Evolutionary Causalities and Consequences of Phago-Mixotrophic Mode of Nutrition.</title>
        <authorList>
            <person name="Burns J.A."/>
            <person name="Paasch A."/>
            <person name="Narechania A."/>
            <person name="Kim E."/>
        </authorList>
    </citation>
    <scope>NUCLEOTIDE SEQUENCE [LARGE SCALE GENOMIC DNA]</scope>
    <source>
        <strain evidence="2 3">PLY_AMNH</strain>
    </source>
</reference>
<proteinExistence type="predicted"/>